<evidence type="ECO:0000256" key="2">
    <source>
        <dbReference type="ARBA" id="ARBA00034700"/>
    </source>
</evidence>
<dbReference type="Proteomes" id="UP000272857">
    <property type="component" value="Segment"/>
</dbReference>
<evidence type="ECO:0000313" key="4">
    <source>
        <dbReference type="EMBL" id="CAB5514007.1"/>
    </source>
</evidence>
<organismHost>
    <name type="scientific">Myodes glareolus</name>
    <name type="common">Bank vole</name>
    <name type="synonym">Clethrionomys glareolus</name>
    <dbReference type="NCBI Taxonomy" id="447135"/>
</organismHost>
<dbReference type="EMBL" id="LR812035">
    <property type="protein sequence ID" value="CAB5514007.1"/>
    <property type="molecule type" value="Genomic_DNA"/>
</dbReference>
<organismHost>
    <name type="scientific">Homo sapiens</name>
    <name type="common">Human</name>
    <dbReference type="NCBI Taxonomy" id="9606"/>
</organismHost>
<feature type="region of interest" description="Disordered" evidence="3">
    <location>
        <begin position="1"/>
        <end position="29"/>
    </location>
</feature>
<accession>A0A212Q3K6</accession>
<evidence type="ECO:0000256" key="3">
    <source>
        <dbReference type="SAM" id="MobiDB-lite"/>
    </source>
</evidence>
<comment type="similarity">
    <text evidence="2">Belongs to the orthopoxvirus OPG052 family.</text>
</comment>
<dbReference type="Proteomes" id="UP000509403">
    <property type="component" value="Segment"/>
</dbReference>
<dbReference type="InterPro" id="IPR008726">
    <property type="entry name" value="Poxvirus_F8"/>
</dbReference>
<evidence type="ECO:0000256" key="1">
    <source>
        <dbReference type="ARBA" id="ARBA00022518"/>
    </source>
</evidence>
<organismHost>
    <name type="scientific">Felis catus</name>
    <name type="common">Cat</name>
    <name type="synonym">Felis silvestris catus</name>
    <dbReference type="NCBI Taxonomy" id="9685"/>
</organismHost>
<proteinExistence type="inferred from homology"/>
<name>A0A212Q3K6_COWPX</name>
<organismHost>
    <name type="scientific">Mus musculus</name>
    <name type="common">Mouse</name>
    <dbReference type="NCBI Taxonomy" id="10090"/>
</organismHost>
<evidence type="ECO:0000313" key="5">
    <source>
        <dbReference type="EMBL" id="SNB53830.1"/>
    </source>
</evidence>
<dbReference type="EMBL" id="LT896721">
    <property type="protein sequence ID" value="SNB53830.1"/>
    <property type="molecule type" value="Genomic_DNA"/>
</dbReference>
<organismHost>
    <name type="scientific">Microtus agrestis</name>
    <name type="common">Short-tailed field vole</name>
    <dbReference type="NCBI Taxonomy" id="29092"/>
</organismHost>
<reference evidence="4" key="2">
    <citation type="submission" date="2020-05" db="EMBL/GenBank/DDBJ databases">
        <authorList>
            <consortium name="IVD NGS Lab"/>
        </authorList>
    </citation>
    <scope>NUCLEOTIDE SEQUENCE [LARGE SCALE GENOMIC DNA]</scope>
    <source>
        <strain evidence="4">GerMygEK 938/17</strain>
    </source>
</reference>
<keyword evidence="1" id="KW-0244">Early protein</keyword>
<protein>
    <submittedName>
        <fullName evidence="5">CPXV055 protein</fullName>
    </submittedName>
</protein>
<organism evidence="5">
    <name type="scientific">Cowpox virus</name>
    <name type="common">CPV</name>
    <dbReference type="NCBI Taxonomy" id="10243"/>
    <lineage>
        <taxon>Viruses</taxon>
        <taxon>Varidnaviria</taxon>
        <taxon>Bamfordvirae</taxon>
        <taxon>Nucleocytoviricota</taxon>
        <taxon>Pokkesviricetes</taxon>
        <taxon>Chitovirales</taxon>
        <taxon>Poxviridae</taxon>
        <taxon>Chordopoxvirinae</taxon>
        <taxon>Orthopoxvirus</taxon>
        <taxon>Orthopoxvirus cowpox</taxon>
    </lineage>
</organism>
<organismHost>
    <name type="scientific">Loxodonta africana</name>
    <name type="common">African elephant</name>
    <dbReference type="NCBI Taxonomy" id="9785"/>
</organismHost>
<feature type="compositionally biased region" description="Basic residues" evidence="3">
    <location>
        <begin position="1"/>
        <end position="10"/>
    </location>
</feature>
<organismHost>
    <name type="scientific">Apodemus sylvaticus</name>
    <name type="common">European woodmouse</name>
    <dbReference type="NCBI Taxonomy" id="10129"/>
</organismHost>
<reference evidence="5" key="1">
    <citation type="submission" date="2017-06" db="EMBL/GenBank/DDBJ databases">
        <authorList>
            <person name="Kim H.J."/>
            <person name="Triplett B.A."/>
        </authorList>
    </citation>
    <scope>NUCLEOTIDE SEQUENCE</scope>
    <source>
        <strain evidence="5">Ger 2010 MKY</strain>
    </source>
</reference>
<dbReference type="Pfam" id="PF05886">
    <property type="entry name" value="Orthopox_F8"/>
    <property type="match status" value="1"/>
</dbReference>
<organismHost>
    <name type="scientific">Bos taurus</name>
    <name type="common">Bovine</name>
    <dbReference type="NCBI Taxonomy" id="9913"/>
</organismHost>
<gene>
    <name evidence="5" type="primary">CPXV055</name>
</gene>
<feature type="compositionally biased region" description="Basic and acidic residues" evidence="3">
    <location>
        <begin position="11"/>
        <end position="21"/>
    </location>
</feature>
<sequence>MEGSKRKHESRRPQQEQEQPRPRTPPSYEEIAKYGHSFNVKRFTNEEMCLKNDYPRIISYNPPPPPK</sequence>